<dbReference type="KEGG" id="halg:HUG10_06450"/>
<sequence length="141" mass="16352">MGDKVWNPRNLFDVFGDSLSRRILLLANDSPVSATVLVDELDVTPPTVYRRLDELGEHDLVKERRRIDERGNHYRTFETSLHRVEFEIEDGRFTVDVDLRRDLTDRFEAFWSEFEGGRPDAGVDSPERGDRPSVRDDVSTT</sequence>
<evidence type="ECO:0000313" key="3">
    <source>
        <dbReference type="Proteomes" id="UP000509750"/>
    </source>
</evidence>
<evidence type="ECO:0000256" key="1">
    <source>
        <dbReference type="SAM" id="MobiDB-lite"/>
    </source>
</evidence>
<dbReference type="AlphaFoldDB" id="A0A7D5L2P4"/>
<dbReference type="Gene3D" id="1.10.10.10">
    <property type="entry name" value="Winged helix-like DNA-binding domain superfamily/Winged helix DNA-binding domain"/>
    <property type="match status" value="1"/>
</dbReference>
<dbReference type="InterPro" id="IPR011991">
    <property type="entry name" value="ArsR-like_HTH"/>
</dbReference>
<accession>A0A7D5L2P4</accession>
<dbReference type="GeneID" id="56028457"/>
<dbReference type="SUPFAM" id="SSF46785">
    <property type="entry name" value="Winged helix' DNA-binding domain"/>
    <property type="match status" value="1"/>
</dbReference>
<dbReference type="CDD" id="cd00090">
    <property type="entry name" value="HTH_ARSR"/>
    <property type="match status" value="1"/>
</dbReference>
<dbReference type="RefSeq" id="WP_179168778.1">
    <property type="nucleotide sequence ID" value="NZ_CP058529.1"/>
</dbReference>
<dbReference type="Proteomes" id="UP000509750">
    <property type="component" value="Chromosome"/>
</dbReference>
<dbReference type="InterPro" id="IPR036388">
    <property type="entry name" value="WH-like_DNA-bd_sf"/>
</dbReference>
<dbReference type="EMBL" id="CP058529">
    <property type="protein sequence ID" value="QLG27203.1"/>
    <property type="molecule type" value="Genomic_DNA"/>
</dbReference>
<dbReference type="Pfam" id="PF12840">
    <property type="entry name" value="HTH_20"/>
    <property type="match status" value="1"/>
</dbReference>
<organism evidence="2 3">
    <name type="scientific">Halorarum halophilum</name>
    <dbReference type="NCBI Taxonomy" id="2743090"/>
    <lineage>
        <taxon>Archaea</taxon>
        <taxon>Methanobacteriati</taxon>
        <taxon>Methanobacteriota</taxon>
        <taxon>Stenosarchaea group</taxon>
        <taxon>Halobacteria</taxon>
        <taxon>Halobacteriales</taxon>
        <taxon>Haloferacaceae</taxon>
        <taxon>Halorarum</taxon>
    </lineage>
</organism>
<feature type="compositionally biased region" description="Basic and acidic residues" evidence="1">
    <location>
        <begin position="125"/>
        <end position="141"/>
    </location>
</feature>
<feature type="region of interest" description="Disordered" evidence="1">
    <location>
        <begin position="115"/>
        <end position="141"/>
    </location>
</feature>
<protein>
    <submittedName>
        <fullName evidence="2">Winged helix-turn-helix transcriptional regulator</fullName>
    </submittedName>
</protein>
<keyword evidence="3" id="KW-1185">Reference proteome</keyword>
<proteinExistence type="predicted"/>
<dbReference type="OrthoDB" id="290446at2157"/>
<evidence type="ECO:0000313" key="2">
    <source>
        <dbReference type="EMBL" id="QLG27203.1"/>
    </source>
</evidence>
<dbReference type="InterPro" id="IPR036390">
    <property type="entry name" value="WH_DNA-bd_sf"/>
</dbReference>
<reference evidence="2 3" key="1">
    <citation type="submission" date="2020-07" db="EMBL/GenBank/DDBJ databases">
        <title>Gai3-2, isolated from salt lake.</title>
        <authorList>
            <person name="Cui H."/>
            <person name="Shi X."/>
        </authorList>
    </citation>
    <scope>NUCLEOTIDE SEQUENCE [LARGE SCALE GENOMIC DNA]</scope>
    <source>
        <strain evidence="2 3">Gai3-2</strain>
    </source>
</reference>
<gene>
    <name evidence="2" type="ORF">HUG10_06450</name>
</gene>
<name>A0A7D5L2P4_9EURY</name>